<dbReference type="EMBL" id="CAXITT010000582">
    <property type="protein sequence ID" value="CAL1543882.1"/>
    <property type="molecule type" value="Genomic_DNA"/>
</dbReference>
<dbReference type="AlphaFoldDB" id="A0AAV2IAQ0"/>
<dbReference type="Proteomes" id="UP001497497">
    <property type="component" value="Unassembled WGS sequence"/>
</dbReference>
<feature type="non-terminal residue" evidence="1">
    <location>
        <position position="1"/>
    </location>
</feature>
<accession>A0AAV2IAQ0</accession>
<gene>
    <name evidence="1" type="ORF">GSLYS_00017395001</name>
</gene>
<organism evidence="1 2">
    <name type="scientific">Lymnaea stagnalis</name>
    <name type="common">Great pond snail</name>
    <name type="synonym">Helix stagnalis</name>
    <dbReference type="NCBI Taxonomy" id="6523"/>
    <lineage>
        <taxon>Eukaryota</taxon>
        <taxon>Metazoa</taxon>
        <taxon>Spiralia</taxon>
        <taxon>Lophotrochozoa</taxon>
        <taxon>Mollusca</taxon>
        <taxon>Gastropoda</taxon>
        <taxon>Heterobranchia</taxon>
        <taxon>Euthyneura</taxon>
        <taxon>Panpulmonata</taxon>
        <taxon>Hygrophila</taxon>
        <taxon>Lymnaeoidea</taxon>
        <taxon>Lymnaeidae</taxon>
        <taxon>Lymnaea</taxon>
    </lineage>
</organism>
<sequence length="63" mass="7206">FIKPVLEKDGKDVKATSLSNNTVSRRIDEMIEDMNIHLVEKLKTKTFSVQMDESTLRVNEAVL</sequence>
<comment type="caution">
    <text evidence="1">The sequence shown here is derived from an EMBL/GenBank/DDBJ whole genome shotgun (WGS) entry which is preliminary data.</text>
</comment>
<proteinExistence type="predicted"/>
<evidence type="ECO:0000313" key="2">
    <source>
        <dbReference type="Proteomes" id="UP001497497"/>
    </source>
</evidence>
<reference evidence="1 2" key="1">
    <citation type="submission" date="2024-04" db="EMBL/GenBank/DDBJ databases">
        <authorList>
            <consortium name="Genoscope - CEA"/>
            <person name="William W."/>
        </authorList>
    </citation>
    <scope>NUCLEOTIDE SEQUENCE [LARGE SCALE GENOMIC DNA]</scope>
</reference>
<keyword evidence="2" id="KW-1185">Reference proteome</keyword>
<name>A0AAV2IAQ0_LYMST</name>
<feature type="non-terminal residue" evidence="1">
    <location>
        <position position="63"/>
    </location>
</feature>
<protein>
    <recommendedName>
        <fullName evidence="3">Transposase</fullName>
    </recommendedName>
</protein>
<evidence type="ECO:0000313" key="1">
    <source>
        <dbReference type="EMBL" id="CAL1543882.1"/>
    </source>
</evidence>
<evidence type="ECO:0008006" key="3">
    <source>
        <dbReference type="Google" id="ProtNLM"/>
    </source>
</evidence>